<dbReference type="InterPro" id="IPR027417">
    <property type="entry name" value="P-loop_NTPase"/>
</dbReference>
<dbReference type="PANTHER" id="PTHR13710">
    <property type="entry name" value="DNA HELICASE RECQ FAMILY MEMBER"/>
    <property type="match status" value="1"/>
</dbReference>
<evidence type="ECO:0000256" key="2">
    <source>
        <dbReference type="ARBA" id="ARBA00022801"/>
    </source>
</evidence>
<dbReference type="EMBL" id="BNJG01000001">
    <property type="protein sequence ID" value="GHO51879.1"/>
    <property type="molecule type" value="Genomic_DNA"/>
</dbReference>
<keyword evidence="4" id="KW-0067">ATP-binding</keyword>
<dbReference type="PROSITE" id="PS00690">
    <property type="entry name" value="DEAH_ATP_HELICASE"/>
    <property type="match status" value="1"/>
</dbReference>
<dbReference type="SUPFAM" id="SSF46785">
    <property type="entry name" value="Winged helix' DNA-binding domain"/>
    <property type="match status" value="1"/>
</dbReference>
<protein>
    <recommendedName>
        <fullName evidence="6">ATP-dependent DNA helicase RecQ</fullName>
    </recommendedName>
    <alternativeName>
        <fullName evidence="7">DNA 3'-5' helicase RecQ</fullName>
    </alternativeName>
</protein>
<feature type="domain" description="Helicase C-terminal" evidence="9">
    <location>
        <begin position="229"/>
        <end position="387"/>
    </location>
</feature>
<dbReference type="InterPro" id="IPR011545">
    <property type="entry name" value="DEAD/DEAH_box_helicase_dom"/>
</dbReference>
<evidence type="ECO:0000256" key="4">
    <source>
        <dbReference type="ARBA" id="ARBA00022840"/>
    </source>
</evidence>
<feature type="domain" description="Helicase ATP-binding" evidence="8">
    <location>
        <begin position="36"/>
        <end position="205"/>
    </location>
</feature>
<dbReference type="Pfam" id="PF13412">
    <property type="entry name" value="HTH_24"/>
    <property type="match status" value="1"/>
</dbReference>
<accession>A0ABQ3UGQ3</accession>
<dbReference type="SMART" id="SM00487">
    <property type="entry name" value="DEXDc"/>
    <property type="match status" value="1"/>
</dbReference>
<dbReference type="Proteomes" id="UP000654345">
    <property type="component" value="Unassembled WGS sequence"/>
</dbReference>
<organism evidence="10 11">
    <name type="scientific">Ktedonobacter robiniae</name>
    <dbReference type="NCBI Taxonomy" id="2778365"/>
    <lineage>
        <taxon>Bacteria</taxon>
        <taxon>Bacillati</taxon>
        <taxon>Chloroflexota</taxon>
        <taxon>Ktedonobacteria</taxon>
        <taxon>Ktedonobacterales</taxon>
        <taxon>Ktedonobacteraceae</taxon>
        <taxon>Ktedonobacter</taxon>
    </lineage>
</organism>
<dbReference type="NCBIfam" id="TIGR00614">
    <property type="entry name" value="recQ_fam"/>
    <property type="match status" value="1"/>
</dbReference>
<evidence type="ECO:0000256" key="3">
    <source>
        <dbReference type="ARBA" id="ARBA00022806"/>
    </source>
</evidence>
<evidence type="ECO:0000313" key="10">
    <source>
        <dbReference type="EMBL" id="GHO51879.1"/>
    </source>
</evidence>
<evidence type="ECO:0000259" key="9">
    <source>
        <dbReference type="PROSITE" id="PS51194"/>
    </source>
</evidence>
<proteinExistence type="predicted"/>
<evidence type="ECO:0000313" key="11">
    <source>
        <dbReference type="Proteomes" id="UP000654345"/>
    </source>
</evidence>
<dbReference type="CDD" id="cd17920">
    <property type="entry name" value="DEXHc_RecQ"/>
    <property type="match status" value="1"/>
</dbReference>
<dbReference type="Pfam" id="PF00270">
    <property type="entry name" value="DEAD"/>
    <property type="match status" value="1"/>
</dbReference>
<dbReference type="Pfam" id="PF16124">
    <property type="entry name" value="RecQ_Zn_bind"/>
    <property type="match status" value="1"/>
</dbReference>
<dbReference type="InterPro" id="IPR001650">
    <property type="entry name" value="Helicase_C-like"/>
</dbReference>
<dbReference type="InterPro" id="IPR004589">
    <property type="entry name" value="DNA_helicase_ATP-dep_RecQ"/>
</dbReference>
<dbReference type="InterPro" id="IPR002464">
    <property type="entry name" value="DNA/RNA_helicase_DEAH_CS"/>
</dbReference>
<dbReference type="RefSeq" id="WP_201368843.1">
    <property type="nucleotide sequence ID" value="NZ_BNJG01000001.1"/>
</dbReference>
<comment type="caution">
    <text evidence="10">The sequence shown here is derived from an EMBL/GenBank/DDBJ whole genome shotgun (WGS) entry which is preliminary data.</text>
</comment>
<dbReference type="GO" id="GO:0004386">
    <property type="term" value="F:helicase activity"/>
    <property type="evidence" value="ECO:0007669"/>
    <property type="project" value="UniProtKB-KW"/>
</dbReference>
<dbReference type="InterPro" id="IPR032284">
    <property type="entry name" value="RecQ_Zn-bd"/>
</dbReference>
<evidence type="ECO:0000256" key="6">
    <source>
        <dbReference type="ARBA" id="ARBA00044535"/>
    </source>
</evidence>
<reference evidence="10 11" key="1">
    <citation type="journal article" date="2021" name="Int. J. Syst. Evol. Microbiol.">
        <title>Reticulibacter mediterranei gen. nov., sp. nov., within the new family Reticulibacteraceae fam. nov., and Ktedonospora formicarum gen. nov., sp. nov., Ktedonobacter robiniae sp. nov., Dictyobacter formicarum sp. nov. and Dictyobacter arantiisoli sp. nov., belonging to the class Ktedonobacteria.</title>
        <authorList>
            <person name="Yabe S."/>
            <person name="Zheng Y."/>
            <person name="Wang C.M."/>
            <person name="Sakai Y."/>
            <person name="Abe K."/>
            <person name="Yokota A."/>
            <person name="Donadio S."/>
            <person name="Cavaletti L."/>
            <person name="Monciardini P."/>
        </authorList>
    </citation>
    <scope>NUCLEOTIDE SEQUENCE [LARGE SCALE GENOMIC DNA]</scope>
    <source>
        <strain evidence="10 11">SOSP1-30</strain>
    </source>
</reference>
<name>A0ABQ3UGQ3_9CHLR</name>
<gene>
    <name evidence="10" type="primary">recQ</name>
    <name evidence="10" type="ORF">KSB_03540</name>
</gene>
<keyword evidence="3 10" id="KW-0347">Helicase</keyword>
<dbReference type="PANTHER" id="PTHR13710:SF84">
    <property type="entry name" value="ATP-DEPENDENT DNA HELICASE RECS-RELATED"/>
    <property type="match status" value="1"/>
</dbReference>
<dbReference type="PROSITE" id="PS51194">
    <property type="entry name" value="HELICASE_CTER"/>
    <property type="match status" value="1"/>
</dbReference>
<evidence type="ECO:0000256" key="7">
    <source>
        <dbReference type="ARBA" id="ARBA00044550"/>
    </source>
</evidence>
<dbReference type="PROSITE" id="PS51192">
    <property type="entry name" value="HELICASE_ATP_BIND_1"/>
    <property type="match status" value="1"/>
</dbReference>
<dbReference type="InterPro" id="IPR014001">
    <property type="entry name" value="Helicase_ATP-bd"/>
</dbReference>
<evidence type="ECO:0000256" key="5">
    <source>
        <dbReference type="ARBA" id="ARBA00023125"/>
    </source>
</evidence>
<dbReference type="SUPFAM" id="SSF52540">
    <property type="entry name" value="P-loop containing nucleoside triphosphate hydrolases"/>
    <property type="match status" value="1"/>
</dbReference>
<keyword evidence="5" id="KW-0238">DNA-binding</keyword>
<dbReference type="CDD" id="cd18794">
    <property type="entry name" value="SF2_C_RecQ"/>
    <property type="match status" value="1"/>
</dbReference>
<sequence length="553" mass="62259">MVQDHKQVRSRKVPFAKIAYETFGYDQLRPGQQEALQAVFSGHDTLAVLPTGSGKSFIYQCAGHLLKGATVVVSPLIALQRDQVENIEELNIGNAALINSVERDVEASTILEDLEEGDLEFLFLAPEQFNNAETLERLCQIQPSLFVIDEAHCISEWGHDFRPEYLRLGSIIEELGHPRVLALTATAAPPVREEILERLHMQDTKVIVQGFDRPNIWLGVERFQDERTKKKALVERVQENAKPGIIYAATRKHTEEVAEALQAVGIKAAFYHAGMKGEKRTQVQSDFMEDRVEVIVATTAFGMGVDKPNVRFVYHYDISDSVDSYYQEIGRAGRDGEAARAILFYSPKDLNIRYFLSGRSSVDAEEVELVAETIQEQPGPITTKELSEALHLSQTKTMQILTALEELNVIETLSTGEVVANPEYISHHQAIEEAIHIDEARRQHDRSRIEMIRGYAELHDCQREYMLNYFGEVFEGPCQNCANCDAGIVTTNTPVEQQPFPINSRVRHTSWGPGLVMRYEEDKIIVLFDEVGYKALSLTVVQENNLLESLVSA</sequence>
<dbReference type="InterPro" id="IPR036388">
    <property type="entry name" value="WH-like_DNA-bd_sf"/>
</dbReference>
<keyword evidence="11" id="KW-1185">Reference proteome</keyword>
<evidence type="ECO:0000259" key="8">
    <source>
        <dbReference type="PROSITE" id="PS51192"/>
    </source>
</evidence>
<dbReference type="Gene3D" id="3.40.50.300">
    <property type="entry name" value="P-loop containing nucleotide triphosphate hydrolases"/>
    <property type="match status" value="2"/>
</dbReference>
<dbReference type="SMART" id="SM00490">
    <property type="entry name" value="HELICc"/>
    <property type="match status" value="1"/>
</dbReference>
<dbReference type="Gene3D" id="1.10.10.10">
    <property type="entry name" value="Winged helix-like DNA-binding domain superfamily/Winged helix DNA-binding domain"/>
    <property type="match status" value="1"/>
</dbReference>
<keyword evidence="2" id="KW-0378">Hydrolase</keyword>
<keyword evidence="1" id="KW-0547">Nucleotide-binding</keyword>
<dbReference type="InterPro" id="IPR036390">
    <property type="entry name" value="WH_DNA-bd_sf"/>
</dbReference>
<evidence type="ECO:0000256" key="1">
    <source>
        <dbReference type="ARBA" id="ARBA00022741"/>
    </source>
</evidence>
<dbReference type="Pfam" id="PF00271">
    <property type="entry name" value="Helicase_C"/>
    <property type="match status" value="1"/>
</dbReference>